<dbReference type="InterPro" id="IPR003439">
    <property type="entry name" value="ABC_transporter-like_ATP-bd"/>
</dbReference>
<name>A0ABN2JZE4_9MICO</name>
<dbReference type="InterPro" id="IPR003593">
    <property type="entry name" value="AAA+_ATPase"/>
</dbReference>
<evidence type="ECO:0000256" key="2">
    <source>
        <dbReference type="ARBA" id="ARBA00022692"/>
    </source>
</evidence>
<sequence>MLLRLIRSHLRPYAVPVAVIFVLQFVATLSSLYLPSLNGQIIDQGVVPGDIAYILRTGAIMLAVSIVNIVATIGVAWAAATASAGVARDLRREVFERVGRFSAQELSSFGAPTLISRNTNDVMQVQTLLNMGLMFMVSIPIMMVGGIIMALREDVGLSWLVAVAVPLLGVIVGSIVVRMLPWFRRMQESVDAVNRILREQITGIRVVRAFVRERHEEARFDDANTTYTGTALAVGRLFSMVFPLVMLVFNGASVAVLWFGAHRVDNGQMEVGALTAFMTYLMQILMSVMFGVMMSMMIPRASVSAGRITEVLDAVPTIVDPPAPIPIDPEPELAAEDDASVDPVAETGAPPPPIGVEFRGVSFSYPGADHPVLTGVSFVAEPGRTTAVIGSTGAGKTTLVSLVARLYDVTEGAVLVGGLDVRDVAQEDLWRHLGLVPQKPFLFSGTVASNLRYGDADATDEQLWEALRIAQAADFVRAMPGGLDAPIAQGGTNVSGGQRQRLAIARALVRRPAIYLFDDSFSALDLATDARLRAALRSVTHDAAVIVVAQRVSTIISADQIIVLEDGMIVGSGQHTELIETCPTYAEIVASQAVMEDAA</sequence>
<dbReference type="SMART" id="SM00382">
    <property type="entry name" value="AAA"/>
    <property type="match status" value="1"/>
</dbReference>
<gene>
    <name evidence="10" type="ORF">GCM10009810_01310</name>
</gene>
<dbReference type="InterPro" id="IPR036640">
    <property type="entry name" value="ABC1_TM_sf"/>
</dbReference>
<feature type="transmembrane region" description="Helical" evidence="7">
    <location>
        <begin position="237"/>
        <end position="259"/>
    </location>
</feature>
<feature type="transmembrane region" description="Helical" evidence="7">
    <location>
        <begin position="12"/>
        <end position="34"/>
    </location>
</feature>
<evidence type="ECO:0000256" key="1">
    <source>
        <dbReference type="ARBA" id="ARBA00004651"/>
    </source>
</evidence>
<feature type="transmembrane region" description="Helical" evidence="7">
    <location>
        <begin position="271"/>
        <end position="292"/>
    </location>
</feature>
<dbReference type="EMBL" id="BAAAPN010000003">
    <property type="protein sequence ID" value="GAA1744421.1"/>
    <property type="molecule type" value="Genomic_DNA"/>
</dbReference>
<feature type="domain" description="ABC transmembrane type-1" evidence="9">
    <location>
        <begin position="18"/>
        <end position="300"/>
    </location>
</feature>
<dbReference type="Pfam" id="PF00005">
    <property type="entry name" value="ABC_tran"/>
    <property type="match status" value="1"/>
</dbReference>
<dbReference type="RefSeq" id="WP_344060648.1">
    <property type="nucleotide sequence ID" value="NZ_BAAAPN010000003.1"/>
</dbReference>
<feature type="transmembrane region" description="Helical" evidence="7">
    <location>
        <begin position="127"/>
        <end position="151"/>
    </location>
</feature>
<dbReference type="Proteomes" id="UP001501475">
    <property type="component" value="Unassembled WGS sequence"/>
</dbReference>
<organism evidence="10 11">
    <name type="scientific">Nostocoides vanveenii</name>
    <dbReference type="NCBI Taxonomy" id="330835"/>
    <lineage>
        <taxon>Bacteria</taxon>
        <taxon>Bacillati</taxon>
        <taxon>Actinomycetota</taxon>
        <taxon>Actinomycetes</taxon>
        <taxon>Micrococcales</taxon>
        <taxon>Intrasporangiaceae</taxon>
        <taxon>Nostocoides</taxon>
    </lineage>
</organism>
<feature type="transmembrane region" description="Helical" evidence="7">
    <location>
        <begin position="54"/>
        <end position="87"/>
    </location>
</feature>
<dbReference type="InterPro" id="IPR039421">
    <property type="entry name" value="Type_1_exporter"/>
</dbReference>
<reference evidence="10 11" key="1">
    <citation type="journal article" date="2019" name="Int. J. Syst. Evol. Microbiol.">
        <title>The Global Catalogue of Microorganisms (GCM) 10K type strain sequencing project: providing services to taxonomists for standard genome sequencing and annotation.</title>
        <authorList>
            <consortium name="The Broad Institute Genomics Platform"/>
            <consortium name="The Broad Institute Genome Sequencing Center for Infectious Disease"/>
            <person name="Wu L."/>
            <person name="Ma J."/>
        </authorList>
    </citation>
    <scope>NUCLEOTIDE SEQUENCE [LARGE SCALE GENOMIC DNA]</scope>
    <source>
        <strain evidence="10 11">JCM 15591</strain>
    </source>
</reference>
<dbReference type="InterPro" id="IPR027417">
    <property type="entry name" value="P-loop_NTPase"/>
</dbReference>
<dbReference type="SUPFAM" id="SSF52540">
    <property type="entry name" value="P-loop containing nucleoside triphosphate hydrolases"/>
    <property type="match status" value="1"/>
</dbReference>
<evidence type="ECO:0000259" key="9">
    <source>
        <dbReference type="PROSITE" id="PS50929"/>
    </source>
</evidence>
<proteinExistence type="predicted"/>
<dbReference type="PROSITE" id="PS50893">
    <property type="entry name" value="ABC_TRANSPORTER_2"/>
    <property type="match status" value="1"/>
</dbReference>
<feature type="domain" description="ABC transporter" evidence="8">
    <location>
        <begin position="356"/>
        <end position="591"/>
    </location>
</feature>
<protein>
    <submittedName>
        <fullName evidence="10">ABC transporter ATP-binding protein</fullName>
    </submittedName>
</protein>
<dbReference type="PANTHER" id="PTHR43394">
    <property type="entry name" value="ATP-DEPENDENT PERMEASE MDL1, MITOCHONDRIAL"/>
    <property type="match status" value="1"/>
</dbReference>
<evidence type="ECO:0000256" key="5">
    <source>
        <dbReference type="ARBA" id="ARBA00022989"/>
    </source>
</evidence>
<feature type="transmembrane region" description="Helical" evidence="7">
    <location>
        <begin position="157"/>
        <end position="177"/>
    </location>
</feature>
<dbReference type="SUPFAM" id="SSF90123">
    <property type="entry name" value="ABC transporter transmembrane region"/>
    <property type="match status" value="1"/>
</dbReference>
<keyword evidence="5 7" id="KW-1133">Transmembrane helix</keyword>
<evidence type="ECO:0000259" key="8">
    <source>
        <dbReference type="PROSITE" id="PS50893"/>
    </source>
</evidence>
<dbReference type="Pfam" id="PF00664">
    <property type="entry name" value="ABC_membrane"/>
    <property type="match status" value="1"/>
</dbReference>
<dbReference type="InterPro" id="IPR017871">
    <property type="entry name" value="ABC_transporter-like_CS"/>
</dbReference>
<keyword evidence="6 7" id="KW-0472">Membrane</keyword>
<keyword evidence="4 10" id="KW-0067">ATP-binding</keyword>
<keyword evidence="11" id="KW-1185">Reference proteome</keyword>
<dbReference type="InterPro" id="IPR011527">
    <property type="entry name" value="ABC1_TM_dom"/>
</dbReference>
<keyword evidence="3" id="KW-0547">Nucleotide-binding</keyword>
<dbReference type="PROSITE" id="PS50929">
    <property type="entry name" value="ABC_TM1F"/>
    <property type="match status" value="1"/>
</dbReference>
<evidence type="ECO:0000256" key="7">
    <source>
        <dbReference type="SAM" id="Phobius"/>
    </source>
</evidence>
<dbReference type="PROSITE" id="PS00211">
    <property type="entry name" value="ABC_TRANSPORTER_1"/>
    <property type="match status" value="1"/>
</dbReference>
<dbReference type="Gene3D" id="3.40.50.300">
    <property type="entry name" value="P-loop containing nucleotide triphosphate hydrolases"/>
    <property type="match status" value="1"/>
</dbReference>
<evidence type="ECO:0000256" key="4">
    <source>
        <dbReference type="ARBA" id="ARBA00022840"/>
    </source>
</evidence>
<dbReference type="Gene3D" id="1.20.1560.10">
    <property type="entry name" value="ABC transporter type 1, transmembrane domain"/>
    <property type="match status" value="1"/>
</dbReference>
<dbReference type="CDD" id="cd18548">
    <property type="entry name" value="ABC_6TM_Tm287_like"/>
    <property type="match status" value="1"/>
</dbReference>
<comment type="caution">
    <text evidence="10">The sequence shown here is derived from an EMBL/GenBank/DDBJ whole genome shotgun (WGS) entry which is preliminary data.</text>
</comment>
<keyword evidence="2 7" id="KW-0812">Transmembrane</keyword>
<evidence type="ECO:0000256" key="3">
    <source>
        <dbReference type="ARBA" id="ARBA00022741"/>
    </source>
</evidence>
<evidence type="ECO:0000256" key="6">
    <source>
        <dbReference type="ARBA" id="ARBA00023136"/>
    </source>
</evidence>
<accession>A0ABN2JZE4</accession>
<comment type="subcellular location">
    <subcellularLocation>
        <location evidence="1">Cell membrane</location>
        <topology evidence="1">Multi-pass membrane protein</topology>
    </subcellularLocation>
</comment>
<dbReference type="PANTHER" id="PTHR43394:SF1">
    <property type="entry name" value="ATP-BINDING CASSETTE SUB-FAMILY B MEMBER 10, MITOCHONDRIAL"/>
    <property type="match status" value="1"/>
</dbReference>
<evidence type="ECO:0000313" key="10">
    <source>
        <dbReference type="EMBL" id="GAA1744421.1"/>
    </source>
</evidence>
<dbReference type="GO" id="GO:0005524">
    <property type="term" value="F:ATP binding"/>
    <property type="evidence" value="ECO:0007669"/>
    <property type="project" value="UniProtKB-KW"/>
</dbReference>
<evidence type="ECO:0000313" key="11">
    <source>
        <dbReference type="Proteomes" id="UP001501475"/>
    </source>
</evidence>